<feature type="compositionally biased region" description="Basic and acidic residues" evidence="1">
    <location>
        <begin position="45"/>
        <end position="59"/>
    </location>
</feature>
<sequence>MAGNDVFGIYSASQRAGPGLGRSNTTRSDRGSTYRDASPTRGRSSYRDSYDDGRSRRSSPEYYTHRSGSTHSERGYNVRHVSPARGRSAHRDTNNPFTPKPYGFGFGEGPQSRTVSPSRRNSRSSSTYSHHDPYPTSSYPGYPRGQGDYPPAPPRREHRSSSTHSSREWSSSTNFEKKYDVRDVSPPRPRHRSRRDSYHSDDGFESRFGSHGSFGAERDYPTSSFQNFHSSPGSSTDAPRYDRDPGRSRNKATCLMVEELPDYVQADRKSQKHYVYAGTEGPDGEKLPDGSKGKSKRSGGYGRGRDF</sequence>
<keyword evidence="3" id="KW-1185">Reference proteome</keyword>
<feature type="compositionally biased region" description="Polar residues" evidence="1">
    <location>
        <begin position="221"/>
        <end position="237"/>
    </location>
</feature>
<gene>
    <name evidence="2" type="ORF">DL546_003543</name>
</gene>
<dbReference type="AlphaFoldDB" id="A0A420Y402"/>
<feature type="compositionally biased region" description="Basic and acidic residues" evidence="1">
    <location>
        <begin position="175"/>
        <end position="185"/>
    </location>
</feature>
<evidence type="ECO:0000256" key="1">
    <source>
        <dbReference type="SAM" id="MobiDB-lite"/>
    </source>
</evidence>
<dbReference type="Proteomes" id="UP000275385">
    <property type="component" value="Unassembled WGS sequence"/>
</dbReference>
<protein>
    <submittedName>
        <fullName evidence="2">Uncharacterized protein</fullName>
    </submittedName>
</protein>
<feature type="compositionally biased region" description="Low complexity" evidence="1">
    <location>
        <begin position="162"/>
        <end position="173"/>
    </location>
</feature>
<comment type="caution">
    <text evidence="2">The sequence shown here is derived from an EMBL/GenBank/DDBJ whole genome shotgun (WGS) entry which is preliminary data.</text>
</comment>
<dbReference type="EMBL" id="QVQW01000054">
    <property type="protein sequence ID" value="RKU42583.1"/>
    <property type="molecule type" value="Genomic_DNA"/>
</dbReference>
<feature type="compositionally biased region" description="Low complexity" evidence="1">
    <location>
        <begin position="112"/>
        <end position="128"/>
    </location>
</feature>
<feature type="compositionally biased region" description="Basic and acidic residues" evidence="1">
    <location>
        <begin position="283"/>
        <end position="292"/>
    </location>
</feature>
<reference evidence="2 3" key="1">
    <citation type="submission" date="2018-08" db="EMBL/GenBank/DDBJ databases">
        <title>Draft genome of the lignicolous fungus Coniochaeta pulveracea.</title>
        <authorList>
            <person name="Borstlap C.J."/>
            <person name="De Witt R.N."/>
            <person name="Botha A."/>
            <person name="Volschenk H."/>
        </authorList>
    </citation>
    <scope>NUCLEOTIDE SEQUENCE [LARGE SCALE GENOMIC DNA]</scope>
    <source>
        <strain evidence="2 3">CAB683</strain>
    </source>
</reference>
<evidence type="ECO:0000313" key="2">
    <source>
        <dbReference type="EMBL" id="RKU42583.1"/>
    </source>
</evidence>
<evidence type="ECO:0000313" key="3">
    <source>
        <dbReference type="Proteomes" id="UP000275385"/>
    </source>
</evidence>
<accession>A0A420Y402</accession>
<proteinExistence type="predicted"/>
<feature type="region of interest" description="Disordered" evidence="1">
    <location>
        <begin position="1"/>
        <end position="307"/>
    </location>
</feature>
<feature type="compositionally biased region" description="Basic and acidic residues" evidence="1">
    <location>
        <begin position="195"/>
        <end position="205"/>
    </location>
</feature>
<name>A0A420Y402_9PEZI</name>
<organism evidence="2 3">
    <name type="scientific">Coniochaeta pulveracea</name>
    <dbReference type="NCBI Taxonomy" id="177199"/>
    <lineage>
        <taxon>Eukaryota</taxon>
        <taxon>Fungi</taxon>
        <taxon>Dikarya</taxon>
        <taxon>Ascomycota</taxon>
        <taxon>Pezizomycotina</taxon>
        <taxon>Sordariomycetes</taxon>
        <taxon>Sordariomycetidae</taxon>
        <taxon>Coniochaetales</taxon>
        <taxon>Coniochaetaceae</taxon>
        <taxon>Coniochaeta</taxon>
    </lineage>
</organism>